<feature type="domain" description="Asparaginase/glutaminase C-terminal" evidence="3">
    <location>
        <begin position="201"/>
        <end position="306"/>
    </location>
</feature>
<dbReference type="InterPro" id="IPR036152">
    <property type="entry name" value="Asp/glu_Ase-like_sf"/>
</dbReference>
<dbReference type="InterPro" id="IPR037152">
    <property type="entry name" value="L-asparaginase_N_sf"/>
</dbReference>
<dbReference type="RefSeq" id="WP_075137483.1">
    <property type="nucleotide sequence ID" value="NZ_MSIF01000027.1"/>
</dbReference>
<dbReference type="AlphaFoldDB" id="A0A7Z0WEQ2"/>
<name>A0A7Z0WEQ2_9PSEU</name>
<dbReference type="PIRSF" id="PIRSF001220">
    <property type="entry name" value="L-ASNase_gatD"/>
    <property type="match status" value="1"/>
</dbReference>
<dbReference type="SMART" id="SM00870">
    <property type="entry name" value="Asparaginase"/>
    <property type="match status" value="1"/>
</dbReference>
<feature type="domain" description="L-asparaginase N-terminal" evidence="2">
    <location>
        <begin position="5"/>
        <end position="187"/>
    </location>
</feature>
<dbReference type="InterPro" id="IPR006034">
    <property type="entry name" value="Asparaginase/glutaminase-like"/>
</dbReference>
<reference evidence="4 5" key="1">
    <citation type="submission" date="2016-12" db="EMBL/GenBank/DDBJ databases">
        <title>The draft genome sequence of Actinophytocola xinjiangensis.</title>
        <authorList>
            <person name="Wang W."/>
            <person name="Yuan L."/>
        </authorList>
    </citation>
    <scope>NUCLEOTIDE SEQUENCE [LARGE SCALE GENOMIC DNA]</scope>
    <source>
        <strain evidence="4 5">CGMCC 4.4663</strain>
    </source>
</reference>
<dbReference type="InterPro" id="IPR027474">
    <property type="entry name" value="L-asparaginase_N"/>
</dbReference>
<dbReference type="InterPro" id="IPR040919">
    <property type="entry name" value="Asparaginase_C"/>
</dbReference>
<dbReference type="PIRSF" id="PIRSF500176">
    <property type="entry name" value="L_ASNase"/>
    <property type="match status" value="1"/>
</dbReference>
<keyword evidence="5" id="KW-1185">Reference proteome</keyword>
<dbReference type="PANTHER" id="PTHR11707:SF28">
    <property type="entry name" value="60 KDA LYSOPHOSPHOLIPASE"/>
    <property type="match status" value="1"/>
</dbReference>
<dbReference type="Gene3D" id="3.40.50.40">
    <property type="match status" value="1"/>
</dbReference>
<evidence type="ECO:0000256" key="1">
    <source>
        <dbReference type="PIRSR" id="PIRSR001220-1"/>
    </source>
</evidence>
<dbReference type="SUPFAM" id="SSF53774">
    <property type="entry name" value="Glutaminase/Asparaginase"/>
    <property type="match status" value="1"/>
</dbReference>
<dbReference type="Gene3D" id="3.40.50.1170">
    <property type="entry name" value="L-asparaginase, N-terminal domain"/>
    <property type="match status" value="1"/>
</dbReference>
<dbReference type="Proteomes" id="UP000185696">
    <property type="component" value="Unassembled WGS sequence"/>
</dbReference>
<dbReference type="Pfam" id="PF17763">
    <property type="entry name" value="Asparaginase_C"/>
    <property type="match status" value="1"/>
</dbReference>
<gene>
    <name evidence="4" type="ORF">BLA60_35680</name>
</gene>
<protein>
    <submittedName>
        <fullName evidence="4">L-asparaginase</fullName>
    </submittedName>
</protein>
<feature type="active site" description="O-isoaspartyl threonine intermediate" evidence="1">
    <location>
        <position position="13"/>
    </location>
</feature>
<dbReference type="PRINTS" id="PR00139">
    <property type="entry name" value="ASNGLNASE"/>
</dbReference>
<dbReference type="OrthoDB" id="9788068at2"/>
<organism evidence="4 5">
    <name type="scientific">Actinophytocola xinjiangensis</name>
    <dbReference type="NCBI Taxonomy" id="485602"/>
    <lineage>
        <taxon>Bacteria</taxon>
        <taxon>Bacillati</taxon>
        <taxon>Actinomycetota</taxon>
        <taxon>Actinomycetes</taxon>
        <taxon>Pseudonocardiales</taxon>
        <taxon>Pseudonocardiaceae</taxon>
    </lineage>
</organism>
<dbReference type="PROSITE" id="PS51732">
    <property type="entry name" value="ASN_GLN_ASE_3"/>
    <property type="match status" value="1"/>
</dbReference>
<dbReference type="EMBL" id="MSIF01000027">
    <property type="protein sequence ID" value="OLF05615.1"/>
    <property type="molecule type" value="Genomic_DNA"/>
</dbReference>
<comment type="caution">
    <text evidence="4">The sequence shown here is derived from an EMBL/GenBank/DDBJ whole genome shotgun (WGS) entry which is preliminary data.</text>
</comment>
<dbReference type="GO" id="GO:0004067">
    <property type="term" value="F:asparaginase activity"/>
    <property type="evidence" value="ECO:0007669"/>
    <property type="project" value="UniProtKB-UniRule"/>
</dbReference>
<evidence type="ECO:0000313" key="5">
    <source>
        <dbReference type="Proteomes" id="UP000185696"/>
    </source>
</evidence>
<evidence type="ECO:0000259" key="3">
    <source>
        <dbReference type="Pfam" id="PF17763"/>
    </source>
</evidence>
<sequence length="312" mass="30882">MSPPLLLLATGDTMAHRASSVATGAELLAESGYTGARVVVEDVLAEPSWDISTATQFALARRVRQALAADGFAGVVVTHGLDTLAESAFLADLTAGPAAARGAIVFTGATTTLAVADPDGPANLAAALTLAADPAARGAGALVCLGGQVHAARWATLADPVGATPFTSGWHPPLGRVDGGAVRLDRRGPRPPRGPAEPESDVALLAVYPDMPPSLVTTVTDAGARGLVLAGTGAGNVPVELFTQVFGAVSMDVPVVVASRVPTGSVGLVSGLGAIGAGGLSPEKARIGLMVALGDGGGVVAAQKWFAALNAL</sequence>
<dbReference type="InterPro" id="IPR027473">
    <property type="entry name" value="L-asparaginase_C"/>
</dbReference>
<evidence type="ECO:0000313" key="4">
    <source>
        <dbReference type="EMBL" id="OLF05615.1"/>
    </source>
</evidence>
<dbReference type="PANTHER" id="PTHR11707">
    <property type="entry name" value="L-ASPARAGINASE"/>
    <property type="match status" value="1"/>
</dbReference>
<dbReference type="Pfam" id="PF00710">
    <property type="entry name" value="Asparaginase"/>
    <property type="match status" value="1"/>
</dbReference>
<proteinExistence type="predicted"/>
<accession>A0A7Z0WEQ2</accession>
<evidence type="ECO:0000259" key="2">
    <source>
        <dbReference type="Pfam" id="PF00710"/>
    </source>
</evidence>